<evidence type="ECO:0000313" key="13">
    <source>
        <dbReference type="EMBL" id="MDR6223728.1"/>
    </source>
</evidence>
<keyword evidence="5" id="KW-0547">Nucleotide-binding</keyword>
<name>A0AA90U0K7_9EURY</name>
<comment type="subcellular location">
    <subcellularLocation>
        <location evidence="2">Membrane</location>
    </subcellularLocation>
</comment>
<dbReference type="PROSITE" id="PS50112">
    <property type="entry name" value="PAS"/>
    <property type="match status" value="1"/>
</dbReference>
<proteinExistence type="predicted"/>
<evidence type="ECO:0000256" key="2">
    <source>
        <dbReference type="ARBA" id="ARBA00004370"/>
    </source>
</evidence>
<dbReference type="Gene3D" id="3.30.450.20">
    <property type="entry name" value="PAS domain"/>
    <property type="match status" value="2"/>
</dbReference>
<keyword evidence="9" id="KW-0472">Membrane</keyword>
<comment type="caution">
    <text evidence="13">The sequence shown here is derived from an EMBL/GenBank/DDBJ whole genome shotgun (WGS) entry which is preliminary data.</text>
</comment>
<keyword evidence="7" id="KW-0067">ATP-binding</keyword>
<keyword evidence="14" id="KW-1185">Reference proteome</keyword>
<feature type="domain" description="Histidine kinase" evidence="10">
    <location>
        <begin position="311"/>
        <end position="444"/>
    </location>
</feature>
<dbReference type="InterPro" id="IPR036890">
    <property type="entry name" value="HATPase_C_sf"/>
</dbReference>
<comment type="catalytic activity">
    <reaction evidence="1">
        <text>ATP + protein L-histidine = ADP + protein N-phospho-L-histidine.</text>
        <dbReference type="EC" id="2.7.13.3"/>
    </reaction>
</comment>
<dbReference type="Gene3D" id="3.30.565.10">
    <property type="entry name" value="Histidine kinase-like ATPase, C-terminal domain"/>
    <property type="match status" value="1"/>
</dbReference>
<dbReference type="SMART" id="SM00091">
    <property type="entry name" value="PAS"/>
    <property type="match status" value="2"/>
</dbReference>
<dbReference type="AlphaFoldDB" id="A0AA90U0K7"/>
<dbReference type="EC" id="2.7.13.3" evidence="3"/>
<dbReference type="GO" id="GO:0005524">
    <property type="term" value="F:ATP binding"/>
    <property type="evidence" value="ECO:0007669"/>
    <property type="project" value="UniProtKB-KW"/>
</dbReference>
<dbReference type="InterPro" id="IPR005467">
    <property type="entry name" value="His_kinase_dom"/>
</dbReference>
<dbReference type="InterPro" id="IPR036097">
    <property type="entry name" value="HisK_dim/P_sf"/>
</dbReference>
<sequence length="444" mass="50129">MNGIENVLSNLSAEESYNIPAESFKNHGVLNSIFENLPLILILINKKGRVENINQATSITLGKEKTDSIGLLGGELFGCMNSLKDEGCGKNRECSECTVRNSVMYTFETGENIYKKEGELEIITNGRSVTLHLLISTLLIKQNNEPMVLLTADDITEQKLAEKALKESEIKYKELADSLPQTVFETDLQGNIIFVNRYAFEMFGYTQEDFSKESNIYQTLISDDLGRAKLNLEKVVCGDDQGSSEYTALRKDGSTFPVSIYSNRIFHNDRTIGIRGILVDITERKQAEKAMFHAKLMAETANRTKSEFLANMSHELRTPLNSIIGFSQLLNSNPSGNLNEKETKYSYNIMDSGKHLLDLINDILEISKIESGKIELECEKFSLSSFLCDVENIIKHMAYTKNIEICNQFRSKSIEVYADRLRMKQILYNLLSNSLKFTPENGCI</sequence>
<evidence type="ECO:0000256" key="6">
    <source>
        <dbReference type="ARBA" id="ARBA00022777"/>
    </source>
</evidence>
<dbReference type="Pfam" id="PF13426">
    <property type="entry name" value="PAS_9"/>
    <property type="match status" value="2"/>
</dbReference>
<dbReference type="PROSITE" id="PS50113">
    <property type="entry name" value="PAC"/>
    <property type="match status" value="2"/>
</dbReference>
<dbReference type="PANTHER" id="PTHR43047:SF72">
    <property type="entry name" value="OSMOSENSING HISTIDINE PROTEIN KINASE SLN1"/>
    <property type="match status" value="1"/>
</dbReference>
<protein>
    <recommendedName>
        <fullName evidence="3">histidine kinase</fullName>
        <ecNumber evidence="3">2.7.13.3</ecNumber>
    </recommendedName>
</protein>
<dbReference type="SMART" id="SM00388">
    <property type="entry name" value="HisKA"/>
    <property type="match status" value="1"/>
</dbReference>
<evidence type="ECO:0000256" key="7">
    <source>
        <dbReference type="ARBA" id="ARBA00022840"/>
    </source>
</evidence>
<evidence type="ECO:0000256" key="1">
    <source>
        <dbReference type="ARBA" id="ARBA00000085"/>
    </source>
</evidence>
<dbReference type="CDD" id="cd00082">
    <property type="entry name" value="HisKA"/>
    <property type="match status" value="1"/>
</dbReference>
<evidence type="ECO:0000259" key="12">
    <source>
        <dbReference type="PROSITE" id="PS50113"/>
    </source>
</evidence>
<dbReference type="PROSITE" id="PS50109">
    <property type="entry name" value="HIS_KIN"/>
    <property type="match status" value="1"/>
</dbReference>
<dbReference type="EMBL" id="JAVDQI010000011">
    <property type="protein sequence ID" value="MDR6223728.1"/>
    <property type="molecule type" value="Genomic_DNA"/>
</dbReference>
<dbReference type="Gene3D" id="1.10.287.130">
    <property type="match status" value="1"/>
</dbReference>
<evidence type="ECO:0000256" key="3">
    <source>
        <dbReference type="ARBA" id="ARBA00012438"/>
    </source>
</evidence>
<dbReference type="InterPro" id="IPR001610">
    <property type="entry name" value="PAC"/>
</dbReference>
<evidence type="ECO:0000259" key="11">
    <source>
        <dbReference type="PROSITE" id="PS50112"/>
    </source>
</evidence>
<reference evidence="13 14" key="1">
    <citation type="submission" date="2023-07" db="EMBL/GenBank/DDBJ databases">
        <title>Genomic Encyclopedia of Type Strains, Phase IV (KMG-IV): sequencing the most valuable type-strain genomes for metagenomic binning, comparative biology and taxonomic classification.</title>
        <authorList>
            <person name="Goeker M."/>
        </authorList>
    </citation>
    <scope>NUCLEOTIDE SEQUENCE [LARGE SCALE GENOMIC DNA]</scope>
    <source>
        <strain evidence="13 14">DSM 17273</strain>
    </source>
</reference>
<dbReference type="SUPFAM" id="SSF55874">
    <property type="entry name" value="ATPase domain of HSP90 chaperone/DNA topoisomerase II/histidine kinase"/>
    <property type="match status" value="1"/>
</dbReference>
<feature type="domain" description="PAS" evidence="11">
    <location>
        <begin position="168"/>
        <end position="239"/>
    </location>
</feature>
<dbReference type="SMART" id="SM00086">
    <property type="entry name" value="PAC"/>
    <property type="match status" value="2"/>
</dbReference>
<dbReference type="FunFam" id="1.10.287.130:FF:000038">
    <property type="entry name" value="Sensory transduction histidine kinase"/>
    <property type="match status" value="1"/>
</dbReference>
<dbReference type="SUPFAM" id="SSF47384">
    <property type="entry name" value="Homodimeric domain of signal transducing histidine kinase"/>
    <property type="match status" value="1"/>
</dbReference>
<dbReference type="SUPFAM" id="SSF55785">
    <property type="entry name" value="PYP-like sensor domain (PAS domain)"/>
    <property type="match status" value="2"/>
</dbReference>
<accession>A0AA90U0K7</accession>
<dbReference type="GO" id="GO:0005886">
    <property type="term" value="C:plasma membrane"/>
    <property type="evidence" value="ECO:0007669"/>
    <property type="project" value="TreeGrafter"/>
</dbReference>
<dbReference type="Proteomes" id="UP001185015">
    <property type="component" value="Unassembled WGS sequence"/>
</dbReference>
<dbReference type="CDD" id="cd00130">
    <property type="entry name" value="PAS"/>
    <property type="match status" value="1"/>
</dbReference>
<dbReference type="PANTHER" id="PTHR43047">
    <property type="entry name" value="TWO-COMPONENT HISTIDINE PROTEIN KINASE"/>
    <property type="match status" value="1"/>
</dbReference>
<evidence type="ECO:0000256" key="8">
    <source>
        <dbReference type="ARBA" id="ARBA00023012"/>
    </source>
</evidence>
<evidence type="ECO:0000313" key="14">
    <source>
        <dbReference type="Proteomes" id="UP001185015"/>
    </source>
</evidence>
<feature type="domain" description="PAC" evidence="12">
    <location>
        <begin position="242"/>
        <end position="293"/>
    </location>
</feature>
<keyword evidence="4" id="KW-0808">Transferase</keyword>
<feature type="domain" description="PAC" evidence="12">
    <location>
        <begin position="114"/>
        <end position="167"/>
    </location>
</feature>
<organism evidence="13 14">
    <name type="scientific">Methanococcoides alaskense</name>
    <dbReference type="NCBI Taxonomy" id="325778"/>
    <lineage>
        <taxon>Archaea</taxon>
        <taxon>Methanobacteriati</taxon>
        <taxon>Methanobacteriota</taxon>
        <taxon>Stenosarchaea group</taxon>
        <taxon>Methanomicrobia</taxon>
        <taxon>Methanosarcinales</taxon>
        <taxon>Methanosarcinaceae</taxon>
        <taxon>Methanococcoides</taxon>
    </lineage>
</organism>
<dbReference type="GO" id="GO:0009927">
    <property type="term" value="F:histidine phosphotransfer kinase activity"/>
    <property type="evidence" value="ECO:0007669"/>
    <property type="project" value="TreeGrafter"/>
</dbReference>
<evidence type="ECO:0000259" key="10">
    <source>
        <dbReference type="PROSITE" id="PS50109"/>
    </source>
</evidence>
<keyword evidence="6" id="KW-0418">Kinase</keyword>
<dbReference type="NCBIfam" id="TIGR00229">
    <property type="entry name" value="sensory_box"/>
    <property type="match status" value="1"/>
</dbReference>
<dbReference type="Pfam" id="PF00512">
    <property type="entry name" value="HisKA"/>
    <property type="match status" value="1"/>
</dbReference>
<evidence type="ECO:0000256" key="4">
    <source>
        <dbReference type="ARBA" id="ARBA00022679"/>
    </source>
</evidence>
<dbReference type="RefSeq" id="WP_270095451.1">
    <property type="nucleotide sequence ID" value="NZ_JAQFFK010000001.1"/>
</dbReference>
<dbReference type="GO" id="GO:0000155">
    <property type="term" value="F:phosphorelay sensor kinase activity"/>
    <property type="evidence" value="ECO:0007669"/>
    <property type="project" value="InterPro"/>
</dbReference>
<evidence type="ECO:0000256" key="9">
    <source>
        <dbReference type="ARBA" id="ARBA00023136"/>
    </source>
</evidence>
<dbReference type="InterPro" id="IPR035965">
    <property type="entry name" value="PAS-like_dom_sf"/>
</dbReference>
<dbReference type="InterPro" id="IPR000014">
    <property type="entry name" value="PAS"/>
</dbReference>
<gene>
    <name evidence="13" type="ORF">J2750_002204</name>
</gene>
<dbReference type="InterPro" id="IPR000700">
    <property type="entry name" value="PAS-assoc_C"/>
</dbReference>
<keyword evidence="8" id="KW-0902">Two-component regulatory system</keyword>
<evidence type="ECO:0000256" key="5">
    <source>
        <dbReference type="ARBA" id="ARBA00022741"/>
    </source>
</evidence>
<dbReference type="InterPro" id="IPR003661">
    <property type="entry name" value="HisK_dim/P_dom"/>
</dbReference>